<dbReference type="InterPro" id="IPR021858">
    <property type="entry name" value="Fun_TF"/>
</dbReference>
<dbReference type="Pfam" id="PF11951">
    <property type="entry name" value="Fungal_trans_2"/>
    <property type="match status" value="1"/>
</dbReference>
<feature type="domain" description="Zn(2)-C6 fungal-type" evidence="4">
    <location>
        <begin position="10"/>
        <end position="40"/>
    </location>
</feature>
<name>A0AA39R3W0_9LECA</name>
<dbReference type="InterPro" id="IPR036864">
    <property type="entry name" value="Zn2-C6_fun-type_DNA-bd_sf"/>
</dbReference>
<evidence type="ECO:0000256" key="2">
    <source>
        <dbReference type="ARBA" id="ARBA00023242"/>
    </source>
</evidence>
<organism evidence="5 6">
    <name type="scientific">Cladonia borealis</name>
    <dbReference type="NCBI Taxonomy" id="184061"/>
    <lineage>
        <taxon>Eukaryota</taxon>
        <taxon>Fungi</taxon>
        <taxon>Dikarya</taxon>
        <taxon>Ascomycota</taxon>
        <taxon>Pezizomycotina</taxon>
        <taxon>Lecanoromycetes</taxon>
        <taxon>OSLEUM clade</taxon>
        <taxon>Lecanoromycetidae</taxon>
        <taxon>Lecanorales</taxon>
        <taxon>Lecanorineae</taxon>
        <taxon>Cladoniaceae</taxon>
        <taxon>Cladonia</taxon>
    </lineage>
</organism>
<keyword evidence="6" id="KW-1185">Reference proteome</keyword>
<keyword evidence="2" id="KW-0539">Nucleus</keyword>
<feature type="compositionally biased region" description="Polar residues" evidence="3">
    <location>
        <begin position="154"/>
        <end position="173"/>
    </location>
</feature>
<evidence type="ECO:0000313" key="6">
    <source>
        <dbReference type="Proteomes" id="UP001166286"/>
    </source>
</evidence>
<comment type="caution">
    <text evidence="5">The sequence shown here is derived from an EMBL/GenBank/DDBJ whole genome shotgun (WGS) entry which is preliminary data.</text>
</comment>
<evidence type="ECO:0000256" key="3">
    <source>
        <dbReference type="SAM" id="MobiDB-lite"/>
    </source>
</evidence>
<feature type="region of interest" description="Disordered" evidence="3">
    <location>
        <begin position="49"/>
        <end position="71"/>
    </location>
</feature>
<gene>
    <name evidence="5" type="ORF">JMJ35_004875</name>
</gene>
<dbReference type="GO" id="GO:0045944">
    <property type="term" value="P:positive regulation of transcription by RNA polymerase II"/>
    <property type="evidence" value="ECO:0007669"/>
    <property type="project" value="TreeGrafter"/>
</dbReference>
<dbReference type="SMART" id="SM00066">
    <property type="entry name" value="GAL4"/>
    <property type="match status" value="1"/>
</dbReference>
<dbReference type="AlphaFoldDB" id="A0AA39R3W0"/>
<dbReference type="InterPro" id="IPR001138">
    <property type="entry name" value="Zn2Cys6_DnaBD"/>
</dbReference>
<sequence length="599" mass="67723">MSMNIKPLSGCFTCRLRHVKCDQNKPTCYRCYKAGRECKRQSPKIQLRFKHGQNPSRRKGKSGNPNIRLRGEGLDFFRDDDVWTPVPRRLSFIDETPTLIGIYSAGLPPSPGVDTDETAYESTRYSPLDQTDQTDQNTTTHDGLAMRPDPCSISEGSASVPNSLSPPQITKQTRGSVDLDDIVVHDNVEEDVSSLLAADQILLGRSGESDDFYHPPPSNSFLPLTSQEAFLLQLYRNKMGTWMDSTDSERRMAVEVPERALKNPILMYAILAYSSRHLARVADFDCSVSDGYHIKCLELLIPALSRDVGDDAELLAATCILRLFEQITVRHSPMTDQESHLTGSSAFISTQESCANRGGLLEAVFWLFIREDIYAALYNQRPLKADIWSCNVEINFDSGETDCCKWANWAVWLAAETVTFSFGPGGDDKAAALADWERLWSRTEEWRLKKPSAFAPIFVQDRDTSSGKYFPQIYHSQIWHVVGWQYYHLAKMLLLAHKPARDRVGLRFWRDLQSLQDEVVRHFRALVGLCLCSGQVAPRYQVCMGVLACGSWLTDANEQTELLQLLERCDSENAWPTATMINDLKEEWGHAKQSPFQVI</sequence>
<evidence type="ECO:0000313" key="5">
    <source>
        <dbReference type="EMBL" id="KAK0512858.1"/>
    </source>
</evidence>
<dbReference type="PANTHER" id="PTHR37534">
    <property type="entry name" value="TRANSCRIPTIONAL ACTIVATOR PROTEIN UGA3"/>
    <property type="match status" value="1"/>
</dbReference>
<feature type="compositionally biased region" description="Basic residues" evidence="3">
    <location>
        <begin position="49"/>
        <end position="61"/>
    </location>
</feature>
<dbReference type="EMBL" id="JAFEKC020000009">
    <property type="protein sequence ID" value="KAK0512858.1"/>
    <property type="molecule type" value="Genomic_DNA"/>
</dbReference>
<dbReference type="PROSITE" id="PS50048">
    <property type="entry name" value="ZN2_CY6_FUNGAL_2"/>
    <property type="match status" value="1"/>
</dbReference>
<feature type="region of interest" description="Disordered" evidence="3">
    <location>
        <begin position="103"/>
        <end position="173"/>
    </location>
</feature>
<evidence type="ECO:0000259" key="4">
    <source>
        <dbReference type="PROSITE" id="PS50048"/>
    </source>
</evidence>
<reference evidence="5" key="1">
    <citation type="submission" date="2023-03" db="EMBL/GenBank/DDBJ databases">
        <title>Complete genome of Cladonia borealis.</title>
        <authorList>
            <person name="Park H."/>
        </authorList>
    </citation>
    <scope>NUCLEOTIDE SEQUENCE</scope>
    <source>
        <strain evidence="5">ANT050790</strain>
    </source>
</reference>
<proteinExistence type="predicted"/>
<protein>
    <recommendedName>
        <fullName evidence="4">Zn(2)-C6 fungal-type domain-containing protein</fullName>
    </recommendedName>
</protein>
<dbReference type="GO" id="GO:0008270">
    <property type="term" value="F:zinc ion binding"/>
    <property type="evidence" value="ECO:0007669"/>
    <property type="project" value="InterPro"/>
</dbReference>
<dbReference type="GO" id="GO:0000976">
    <property type="term" value="F:transcription cis-regulatory region binding"/>
    <property type="evidence" value="ECO:0007669"/>
    <property type="project" value="TreeGrafter"/>
</dbReference>
<dbReference type="PANTHER" id="PTHR37534:SF25">
    <property type="entry name" value="ZN(II)2CYS6 TRANSCRIPTION FACTOR (EUROFUNG)"/>
    <property type="match status" value="1"/>
</dbReference>
<accession>A0AA39R3W0</accession>
<evidence type="ECO:0000256" key="1">
    <source>
        <dbReference type="ARBA" id="ARBA00004123"/>
    </source>
</evidence>
<dbReference type="Pfam" id="PF00172">
    <property type="entry name" value="Zn_clus"/>
    <property type="match status" value="1"/>
</dbReference>
<dbReference type="Proteomes" id="UP001166286">
    <property type="component" value="Unassembled WGS sequence"/>
</dbReference>
<dbReference type="CDD" id="cd00067">
    <property type="entry name" value="GAL4"/>
    <property type="match status" value="1"/>
</dbReference>
<dbReference type="GO" id="GO:0005634">
    <property type="term" value="C:nucleus"/>
    <property type="evidence" value="ECO:0007669"/>
    <property type="project" value="UniProtKB-SubCell"/>
</dbReference>
<dbReference type="Gene3D" id="4.10.240.10">
    <property type="entry name" value="Zn(2)-C6 fungal-type DNA-binding domain"/>
    <property type="match status" value="1"/>
</dbReference>
<feature type="compositionally biased region" description="Low complexity" evidence="3">
    <location>
        <begin position="129"/>
        <end position="140"/>
    </location>
</feature>
<comment type="subcellular location">
    <subcellularLocation>
        <location evidence="1">Nucleus</location>
    </subcellularLocation>
</comment>
<dbReference type="GO" id="GO:0000981">
    <property type="term" value="F:DNA-binding transcription factor activity, RNA polymerase II-specific"/>
    <property type="evidence" value="ECO:0007669"/>
    <property type="project" value="InterPro"/>
</dbReference>
<dbReference type="PROSITE" id="PS00463">
    <property type="entry name" value="ZN2_CY6_FUNGAL_1"/>
    <property type="match status" value="1"/>
</dbReference>
<dbReference type="SUPFAM" id="SSF57701">
    <property type="entry name" value="Zn2/Cys6 DNA-binding domain"/>
    <property type="match status" value="1"/>
</dbReference>